<feature type="transmembrane region" description="Helical" evidence="1">
    <location>
        <begin position="94"/>
        <end position="114"/>
    </location>
</feature>
<organism evidence="2">
    <name type="scientific">marine metagenome</name>
    <dbReference type="NCBI Taxonomy" id="408172"/>
    <lineage>
        <taxon>unclassified sequences</taxon>
        <taxon>metagenomes</taxon>
        <taxon>ecological metagenomes</taxon>
    </lineage>
</organism>
<protein>
    <submittedName>
        <fullName evidence="2">Uncharacterized protein</fullName>
    </submittedName>
</protein>
<name>A0A382WJ14_9ZZZZ</name>
<proteinExistence type="predicted"/>
<reference evidence="2" key="1">
    <citation type="submission" date="2018-05" db="EMBL/GenBank/DDBJ databases">
        <authorList>
            <person name="Lanie J.A."/>
            <person name="Ng W.-L."/>
            <person name="Kazmierczak K.M."/>
            <person name="Andrzejewski T.M."/>
            <person name="Davidsen T.M."/>
            <person name="Wayne K.J."/>
            <person name="Tettelin H."/>
            <person name="Glass J.I."/>
            <person name="Rusch D."/>
            <person name="Podicherti R."/>
            <person name="Tsui H.-C.T."/>
            <person name="Winkler M.E."/>
        </authorList>
    </citation>
    <scope>NUCLEOTIDE SEQUENCE</scope>
</reference>
<accession>A0A382WJ14</accession>
<gene>
    <name evidence="2" type="ORF">METZ01_LOCUS410915</name>
</gene>
<evidence type="ECO:0000313" key="2">
    <source>
        <dbReference type="EMBL" id="SVD58061.1"/>
    </source>
</evidence>
<dbReference type="EMBL" id="UINC01159778">
    <property type="protein sequence ID" value="SVD58061.1"/>
    <property type="molecule type" value="Genomic_DNA"/>
</dbReference>
<evidence type="ECO:0000256" key="1">
    <source>
        <dbReference type="SAM" id="Phobius"/>
    </source>
</evidence>
<feature type="transmembrane region" description="Helical" evidence="1">
    <location>
        <begin position="179"/>
        <end position="201"/>
    </location>
</feature>
<sequence>MSAFQFIALLSPLVLGIFIPFLFARAGEKEWSVRGRLKAFAALLLFWTLLLAALWIGSDEPFSRLLSTLGFLGAWSGFVVGLFHLFVGIRLPGVLSQILCSFLVILMVGTLFYFNPILEAAEGGSPETFQSRVDLAMEWNPWVVMAYSIFEDDLLTHRSLYTRTRLADLPRIYPDWSVIALRYLFLAGAMSIFSFLSTLVWRSKREE</sequence>
<feature type="transmembrane region" description="Helical" evidence="1">
    <location>
        <begin position="39"/>
        <end position="57"/>
    </location>
</feature>
<feature type="transmembrane region" description="Helical" evidence="1">
    <location>
        <begin position="6"/>
        <end position="27"/>
    </location>
</feature>
<feature type="transmembrane region" description="Helical" evidence="1">
    <location>
        <begin position="69"/>
        <end position="87"/>
    </location>
</feature>
<keyword evidence="1" id="KW-0812">Transmembrane</keyword>
<dbReference type="AlphaFoldDB" id="A0A382WJ14"/>
<keyword evidence="1" id="KW-0472">Membrane</keyword>
<keyword evidence="1" id="KW-1133">Transmembrane helix</keyword>